<dbReference type="InterPro" id="IPR050738">
    <property type="entry name" value="Sulfatase"/>
</dbReference>
<evidence type="ECO:0000259" key="4">
    <source>
        <dbReference type="Pfam" id="PF00884"/>
    </source>
</evidence>
<dbReference type="Proteomes" id="UP001172083">
    <property type="component" value="Unassembled WGS sequence"/>
</dbReference>
<evidence type="ECO:0000256" key="2">
    <source>
        <dbReference type="ARBA" id="ARBA00022801"/>
    </source>
</evidence>
<name>A0ABT8LI05_9BACT</name>
<feature type="signal peptide" evidence="3">
    <location>
        <begin position="1"/>
        <end position="19"/>
    </location>
</feature>
<proteinExistence type="inferred from homology"/>
<keyword evidence="6" id="KW-1185">Reference proteome</keyword>
<dbReference type="Pfam" id="PF00884">
    <property type="entry name" value="Sulfatase"/>
    <property type="match status" value="1"/>
</dbReference>
<organism evidence="5 6">
    <name type="scientific">Agaribacillus aureus</name>
    <dbReference type="NCBI Taxonomy" id="3051825"/>
    <lineage>
        <taxon>Bacteria</taxon>
        <taxon>Pseudomonadati</taxon>
        <taxon>Bacteroidota</taxon>
        <taxon>Cytophagia</taxon>
        <taxon>Cytophagales</taxon>
        <taxon>Splendidivirgaceae</taxon>
        <taxon>Agaribacillus</taxon>
    </lineage>
</organism>
<protein>
    <submittedName>
        <fullName evidence="5">Sulfatase-like hydrolase/transferase</fullName>
    </submittedName>
</protein>
<dbReference type="Gene3D" id="3.40.720.10">
    <property type="entry name" value="Alkaline Phosphatase, subunit A"/>
    <property type="match status" value="1"/>
</dbReference>
<dbReference type="PANTHER" id="PTHR42693:SF53">
    <property type="entry name" value="ENDO-4-O-SULFATASE"/>
    <property type="match status" value="1"/>
</dbReference>
<reference evidence="5" key="1">
    <citation type="submission" date="2023-06" db="EMBL/GenBank/DDBJ databases">
        <title>Genomic of Agaribacillus aureum.</title>
        <authorList>
            <person name="Wang G."/>
        </authorList>
    </citation>
    <scope>NUCLEOTIDE SEQUENCE</scope>
    <source>
        <strain evidence="5">BMA12</strain>
    </source>
</reference>
<evidence type="ECO:0000256" key="1">
    <source>
        <dbReference type="ARBA" id="ARBA00008779"/>
    </source>
</evidence>
<keyword evidence="2" id="KW-0378">Hydrolase</keyword>
<comment type="similarity">
    <text evidence="1">Belongs to the sulfatase family.</text>
</comment>
<dbReference type="EMBL" id="JAUJEB010000011">
    <property type="protein sequence ID" value="MDN5216841.1"/>
    <property type="molecule type" value="Genomic_DNA"/>
</dbReference>
<dbReference type="InterPro" id="IPR000917">
    <property type="entry name" value="Sulfatase_N"/>
</dbReference>
<keyword evidence="3" id="KW-0732">Signal</keyword>
<evidence type="ECO:0000313" key="6">
    <source>
        <dbReference type="Proteomes" id="UP001172083"/>
    </source>
</evidence>
<sequence length="482" mass="54459">MKIILCAILSIACSLSVWSQNKKADLKPERPNVILIMCDDLGWGDVGFNGNKEIKTPNLDRLAAAGITLSRFYSAGPVCSPTRASCLTGRNPFRMGIPTANSGHMRPEEITLPELLKSKGYHTGHFGKWHLGTLTATIKDANRGKPRDYSNYAIPMANGYDEYFVTESKVPTYDPMIFPSSFKEELGESKRYGWAAIEDKSDTRKPEFFGTHYWVGPERPELTNLEGDDSRVIMDRVIPFMRRSVSSGHPFFSVVWFHTPHLPLVATKKYRDMYSAHSHKKQLLYASITMMDEQVGRLWDELEKMGQADNTMLWFCSDNGPERGTPGSAGPFRERKRSLYEGGLRVPAFVIWPDKVKSGQVINTPCVTSDYLPTITDFLGIIYPDSDRPIDGISLKDILISDQTERKRAIGFQAPKKMSWVTDQYKLISNDEGQTFELYDLINDKSETKDISAENKKLVAGMKKDLLAWVASCRRSEEGKDY</sequence>
<dbReference type="RefSeq" id="WP_346762178.1">
    <property type="nucleotide sequence ID" value="NZ_JAUJEB010000011.1"/>
</dbReference>
<gene>
    <name evidence="5" type="ORF">QQ020_32520</name>
</gene>
<feature type="domain" description="Sulfatase N-terminal" evidence="4">
    <location>
        <begin position="31"/>
        <end position="381"/>
    </location>
</feature>
<dbReference type="Gene3D" id="3.30.1120.10">
    <property type="match status" value="1"/>
</dbReference>
<comment type="caution">
    <text evidence="5">The sequence shown here is derived from an EMBL/GenBank/DDBJ whole genome shotgun (WGS) entry which is preliminary data.</text>
</comment>
<feature type="chain" id="PRO_5045490179" evidence="3">
    <location>
        <begin position="20"/>
        <end position="482"/>
    </location>
</feature>
<accession>A0ABT8LI05</accession>
<dbReference type="InterPro" id="IPR017850">
    <property type="entry name" value="Alkaline_phosphatase_core_sf"/>
</dbReference>
<evidence type="ECO:0000256" key="3">
    <source>
        <dbReference type="SAM" id="SignalP"/>
    </source>
</evidence>
<dbReference type="SUPFAM" id="SSF53649">
    <property type="entry name" value="Alkaline phosphatase-like"/>
    <property type="match status" value="1"/>
</dbReference>
<dbReference type="PANTHER" id="PTHR42693">
    <property type="entry name" value="ARYLSULFATASE FAMILY MEMBER"/>
    <property type="match status" value="1"/>
</dbReference>
<evidence type="ECO:0000313" key="5">
    <source>
        <dbReference type="EMBL" id="MDN5216841.1"/>
    </source>
</evidence>